<proteinExistence type="predicted"/>
<name>A0A160VC00_9ZZZZ</name>
<feature type="region of interest" description="Disordered" evidence="1">
    <location>
        <begin position="140"/>
        <end position="164"/>
    </location>
</feature>
<evidence type="ECO:0000256" key="1">
    <source>
        <dbReference type="SAM" id="MobiDB-lite"/>
    </source>
</evidence>
<reference evidence="2" key="1">
    <citation type="submission" date="2015-10" db="EMBL/GenBank/DDBJ databases">
        <authorList>
            <person name="Gilbert D.G."/>
        </authorList>
    </citation>
    <scope>NUCLEOTIDE SEQUENCE</scope>
</reference>
<gene>
    <name evidence="2" type="ORF">MGWOODY_Clf447</name>
</gene>
<protein>
    <submittedName>
        <fullName evidence="2">Uncharacterized protein</fullName>
    </submittedName>
</protein>
<dbReference type="EMBL" id="FAXA01000211">
    <property type="protein sequence ID" value="CUV04690.1"/>
    <property type="molecule type" value="Genomic_DNA"/>
</dbReference>
<organism evidence="2">
    <name type="scientific">hydrothermal vent metagenome</name>
    <dbReference type="NCBI Taxonomy" id="652676"/>
    <lineage>
        <taxon>unclassified sequences</taxon>
        <taxon>metagenomes</taxon>
        <taxon>ecological metagenomes</taxon>
    </lineage>
</organism>
<evidence type="ECO:0000313" key="2">
    <source>
        <dbReference type="EMBL" id="CUV04690.1"/>
    </source>
</evidence>
<dbReference type="AlphaFoldDB" id="A0A160VC00"/>
<accession>A0A160VC00</accession>
<sequence length="164" mass="18571">MATEHTHEHIPEEIYGVLPDEGVVELTDNLTGYMHEIELGGLTDIMGQVLDDLLEQSGGMPRDLKSDDAFEQITQNQLAVTLAYHLGRLEGRSPQIVQKMMDEAIEKWGINELEESNEITDQDLESPKVQVYPRLRRIEYTDEPQPNVELGWENLEGESPSEAP</sequence>